<keyword evidence="1" id="KW-0805">Transcription regulation</keyword>
<feature type="region of interest" description="Disordered" evidence="4">
    <location>
        <begin position="315"/>
        <end position="382"/>
    </location>
</feature>
<evidence type="ECO:0000256" key="3">
    <source>
        <dbReference type="ARBA" id="ARBA00023163"/>
    </source>
</evidence>
<dbReference type="Proteomes" id="UP001498935">
    <property type="component" value="Unassembled WGS sequence"/>
</dbReference>
<dbReference type="SUPFAM" id="SSF48008">
    <property type="entry name" value="GntR ligand-binding domain-like"/>
    <property type="match status" value="1"/>
</dbReference>
<feature type="compositionally biased region" description="Gly residues" evidence="4">
    <location>
        <begin position="273"/>
        <end position="291"/>
    </location>
</feature>
<keyword evidence="3" id="KW-0804">Transcription</keyword>
<feature type="region of interest" description="Disordered" evidence="4">
    <location>
        <begin position="268"/>
        <end position="300"/>
    </location>
</feature>
<dbReference type="PROSITE" id="PS50949">
    <property type="entry name" value="HTH_GNTR"/>
    <property type="match status" value="1"/>
</dbReference>
<dbReference type="SMART" id="SM00895">
    <property type="entry name" value="FCD"/>
    <property type="match status" value="1"/>
</dbReference>
<dbReference type="InterPro" id="IPR008920">
    <property type="entry name" value="TF_FadR/GntR_C"/>
</dbReference>
<organism evidence="6 7">
    <name type="scientific">Brevibacterium ammoniilyticum</name>
    <dbReference type="NCBI Taxonomy" id="1046555"/>
    <lineage>
        <taxon>Bacteria</taxon>
        <taxon>Bacillati</taxon>
        <taxon>Actinomycetota</taxon>
        <taxon>Actinomycetes</taxon>
        <taxon>Micrococcales</taxon>
        <taxon>Brevibacteriaceae</taxon>
        <taxon>Brevibacterium</taxon>
    </lineage>
</organism>
<name>A0ABP9U832_9MICO</name>
<dbReference type="SUPFAM" id="SSF46785">
    <property type="entry name" value="Winged helix' DNA-binding domain"/>
    <property type="match status" value="1"/>
</dbReference>
<comment type="caution">
    <text evidence="6">The sequence shown here is derived from an EMBL/GenBank/DDBJ whole genome shotgun (WGS) entry which is preliminary data.</text>
</comment>
<feature type="compositionally biased region" description="Basic and acidic residues" evidence="4">
    <location>
        <begin position="366"/>
        <end position="382"/>
    </location>
</feature>
<dbReference type="InterPro" id="IPR036390">
    <property type="entry name" value="WH_DNA-bd_sf"/>
</dbReference>
<dbReference type="EMBL" id="BAABNP010000013">
    <property type="protein sequence ID" value="GAA5341791.1"/>
    <property type="molecule type" value="Genomic_DNA"/>
</dbReference>
<evidence type="ECO:0000256" key="4">
    <source>
        <dbReference type="SAM" id="MobiDB-lite"/>
    </source>
</evidence>
<dbReference type="InterPro" id="IPR011711">
    <property type="entry name" value="GntR_C"/>
</dbReference>
<evidence type="ECO:0000256" key="2">
    <source>
        <dbReference type="ARBA" id="ARBA00023125"/>
    </source>
</evidence>
<feature type="domain" description="HTH gntR-type" evidence="5">
    <location>
        <begin position="26"/>
        <end position="93"/>
    </location>
</feature>
<dbReference type="PANTHER" id="PTHR43537:SF24">
    <property type="entry name" value="GLUCONATE OPERON TRANSCRIPTIONAL REPRESSOR"/>
    <property type="match status" value="1"/>
</dbReference>
<keyword evidence="7" id="KW-1185">Reference proteome</keyword>
<dbReference type="CDD" id="cd07377">
    <property type="entry name" value="WHTH_GntR"/>
    <property type="match status" value="1"/>
</dbReference>
<protein>
    <recommendedName>
        <fullName evidence="5">HTH gntR-type domain-containing protein</fullName>
    </recommendedName>
</protein>
<feature type="compositionally biased region" description="Low complexity" evidence="4">
    <location>
        <begin position="340"/>
        <end position="353"/>
    </location>
</feature>
<dbReference type="InterPro" id="IPR000524">
    <property type="entry name" value="Tscrpt_reg_HTH_GntR"/>
</dbReference>
<sequence length="382" mass="39250">MGTVETIEGGLARAVAKRAKGDGMPSETDPTVYARIKAMILDGTVPPGERITIDRMARELGVSQTPVREAMQRLEGDKLVRTRQPRGYATTPLLTKRDLEMMIEVRLLLEPWAARMAAVDRASNPGRALLAEIDAFSGRPGGGGADAAGTAETAGTAGAAGAAGTAGTAGYRAEQAGSSDWKHELFQHDTRFHLLILEATGNSFLIDAYRQMHPHLHLFRLYPGDPHGTDTSHEHAEIAAAIAACDPDAAEAAMREHILRALSRFSASTSDGVGSGAAGEGSNGAGGGKGASAGDADGSSEVRRDLADTYASVLGSMPGIPDAGSITLASEGRNGHAEDVVQGGADGQGSAAARDAEGVRGGAGAEDGRGTTETTDTREQAG</sequence>
<evidence type="ECO:0000313" key="6">
    <source>
        <dbReference type="EMBL" id="GAA5341791.1"/>
    </source>
</evidence>
<dbReference type="Pfam" id="PF07729">
    <property type="entry name" value="FCD"/>
    <property type="match status" value="1"/>
</dbReference>
<keyword evidence="2" id="KW-0238">DNA-binding</keyword>
<reference evidence="6 7" key="1">
    <citation type="submission" date="2024-02" db="EMBL/GenBank/DDBJ databases">
        <title>Characterization of antibiotic resistant novel bacterial strains and their environmental applications.</title>
        <authorList>
            <person name="Manzoor S."/>
            <person name="Abbas S."/>
            <person name="Arshad M."/>
            <person name="Li W.J."/>
            <person name="Ahmed I."/>
        </authorList>
    </citation>
    <scope>NUCLEOTIDE SEQUENCE [LARGE SCALE GENOMIC DNA]</scope>
    <source>
        <strain evidence="6 7">KACC 15558</strain>
    </source>
</reference>
<evidence type="ECO:0000256" key="1">
    <source>
        <dbReference type="ARBA" id="ARBA00023015"/>
    </source>
</evidence>
<accession>A0ABP9U832</accession>
<gene>
    <name evidence="6" type="ORF">KACC15558_28320</name>
</gene>
<dbReference type="Gene3D" id="1.20.120.530">
    <property type="entry name" value="GntR ligand-binding domain-like"/>
    <property type="match status" value="1"/>
</dbReference>
<dbReference type="PANTHER" id="PTHR43537">
    <property type="entry name" value="TRANSCRIPTIONAL REGULATOR, GNTR FAMILY"/>
    <property type="match status" value="1"/>
</dbReference>
<proteinExistence type="predicted"/>
<dbReference type="Gene3D" id="1.10.10.10">
    <property type="entry name" value="Winged helix-like DNA-binding domain superfamily/Winged helix DNA-binding domain"/>
    <property type="match status" value="1"/>
</dbReference>
<dbReference type="InterPro" id="IPR036388">
    <property type="entry name" value="WH-like_DNA-bd_sf"/>
</dbReference>
<dbReference type="SMART" id="SM00345">
    <property type="entry name" value="HTH_GNTR"/>
    <property type="match status" value="1"/>
</dbReference>
<dbReference type="Pfam" id="PF00392">
    <property type="entry name" value="GntR"/>
    <property type="match status" value="1"/>
</dbReference>
<evidence type="ECO:0000313" key="7">
    <source>
        <dbReference type="Proteomes" id="UP001498935"/>
    </source>
</evidence>
<evidence type="ECO:0000259" key="5">
    <source>
        <dbReference type="PROSITE" id="PS50949"/>
    </source>
</evidence>